<keyword evidence="4 6" id="KW-0472">Membrane</keyword>
<feature type="transmembrane region" description="Helical" evidence="6">
    <location>
        <begin position="221"/>
        <end position="240"/>
    </location>
</feature>
<dbReference type="PROSITE" id="PS50850">
    <property type="entry name" value="MFS"/>
    <property type="match status" value="1"/>
</dbReference>
<reference evidence="8 9" key="1">
    <citation type="journal article" date="2023" name="G3 (Bethesda)">
        <title>A chromosome-level genome assembly of Zasmidium syzygii isolated from banana leaves.</title>
        <authorList>
            <person name="van Westerhoven A.C."/>
            <person name="Mehrabi R."/>
            <person name="Talebi R."/>
            <person name="Steentjes M.B.F."/>
            <person name="Corcolon B."/>
            <person name="Chong P.A."/>
            <person name="Kema G.H.J."/>
            <person name="Seidl M.F."/>
        </authorList>
    </citation>
    <scope>NUCLEOTIDE SEQUENCE [LARGE SCALE GENOMIC DNA]</scope>
    <source>
        <strain evidence="8 9">P124</strain>
    </source>
</reference>
<evidence type="ECO:0000313" key="8">
    <source>
        <dbReference type="EMBL" id="KAK4502194.1"/>
    </source>
</evidence>
<feature type="transmembrane region" description="Helical" evidence="6">
    <location>
        <begin position="331"/>
        <end position="354"/>
    </location>
</feature>
<keyword evidence="2 6" id="KW-0812">Transmembrane</keyword>
<feature type="compositionally biased region" description="Basic and acidic residues" evidence="5">
    <location>
        <begin position="264"/>
        <end position="276"/>
    </location>
</feature>
<evidence type="ECO:0000256" key="1">
    <source>
        <dbReference type="ARBA" id="ARBA00004141"/>
    </source>
</evidence>
<evidence type="ECO:0000256" key="5">
    <source>
        <dbReference type="SAM" id="MobiDB-lite"/>
    </source>
</evidence>
<feature type="transmembrane region" description="Helical" evidence="6">
    <location>
        <begin position="417"/>
        <end position="438"/>
    </location>
</feature>
<dbReference type="InterPro" id="IPR011701">
    <property type="entry name" value="MFS"/>
</dbReference>
<feature type="region of interest" description="Disordered" evidence="5">
    <location>
        <begin position="251"/>
        <end position="289"/>
    </location>
</feature>
<evidence type="ECO:0000256" key="3">
    <source>
        <dbReference type="ARBA" id="ARBA00022989"/>
    </source>
</evidence>
<evidence type="ECO:0000259" key="7">
    <source>
        <dbReference type="PROSITE" id="PS50850"/>
    </source>
</evidence>
<comment type="caution">
    <text evidence="8">The sequence shown here is derived from an EMBL/GenBank/DDBJ whole genome shotgun (WGS) entry which is preliminary data.</text>
</comment>
<feature type="transmembrane region" description="Helical" evidence="6">
    <location>
        <begin position="444"/>
        <end position="465"/>
    </location>
</feature>
<evidence type="ECO:0000313" key="9">
    <source>
        <dbReference type="Proteomes" id="UP001305779"/>
    </source>
</evidence>
<organism evidence="8 9">
    <name type="scientific">Zasmidium cellare</name>
    <name type="common">Wine cellar mold</name>
    <name type="synonym">Racodium cellare</name>
    <dbReference type="NCBI Taxonomy" id="395010"/>
    <lineage>
        <taxon>Eukaryota</taxon>
        <taxon>Fungi</taxon>
        <taxon>Dikarya</taxon>
        <taxon>Ascomycota</taxon>
        <taxon>Pezizomycotina</taxon>
        <taxon>Dothideomycetes</taxon>
        <taxon>Dothideomycetidae</taxon>
        <taxon>Mycosphaerellales</taxon>
        <taxon>Mycosphaerellaceae</taxon>
        <taxon>Zasmidium</taxon>
    </lineage>
</organism>
<dbReference type="PANTHER" id="PTHR23502:SF149">
    <property type="entry name" value="TRANSPORTER, PUTATIVE-RELATED"/>
    <property type="match status" value="1"/>
</dbReference>
<accession>A0ABR0EKT6</accession>
<dbReference type="InterPro" id="IPR036259">
    <property type="entry name" value="MFS_trans_sf"/>
</dbReference>
<dbReference type="Pfam" id="PF07690">
    <property type="entry name" value="MFS_1"/>
    <property type="match status" value="1"/>
</dbReference>
<dbReference type="PANTHER" id="PTHR23502">
    <property type="entry name" value="MAJOR FACILITATOR SUPERFAMILY"/>
    <property type="match status" value="1"/>
</dbReference>
<name>A0ABR0EKT6_ZASCE</name>
<dbReference type="Proteomes" id="UP001305779">
    <property type="component" value="Unassembled WGS sequence"/>
</dbReference>
<evidence type="ECO:0000256" key="6">
    <source>
        <dbReference type="SAM" id="Phobius"/>
    </source>
</evidence>
<protein>
    <recommendedName>
        <fullName evidence="7">Major facilitator superfamily (MFS) profile domain-containing protein</fullName>
    </recommendedName>
</protein>
<dbReference type="InterPro" id="IPR020846">
    <property type="entry name" value="MFS_dom"/>
</dbReference>
<gene>
    <name evidence="8" type="ORF">PRZ48_005619</name>
</gene>
<evidence type="ECO:0000256" key="4">
    <source>
        <dbReference type="ARBA" id="ARBA00023136"/>
    </source>
</evidence>
<feature type="transmembrane region" description="Helical" evidence="6">
    <location>
        <begin position="374"/>
        <end position="396"/>
    </location>
</feature>
<comment type="subcellular location">
    <subcellularLocation>
        <location evidence="1">Membrane</location>
        <topology evidence="1">Multi-pass membrane protein</topology>
    </subcellularLocation>
</comment>
<proteinExistence type="predicted"/>
<feature type="domain" description="Major facilitator superfamily (MFS) profile" evidence="7">
    <location>
        <begin position="66"/>
        <end position="549"/>
    </location>
</feature>
<feature type="compositionally biased region" description="Polar residues" evidence="5">
    <location>
        <begin position="251"/>
        <end position="263"/>
    </location>
</feature>
<feature type="transmembrane region" description="Helical" evidence="6">
    <location>
        <begin position="513"/>
        <end position="532"/>
    </location>
</feature>
<sequence length="549" mass="60643">METANDAAELHQIEEELHVEILPGTEIMTDTGTHHFLKGSSQVLVPQPSADKSDPLNWSPLWKGLSIATATTVSFSQGLGPLALAPIFPDLIASFDSDLAGAAQFTGITILVLGFSNFIWVPMSTAFGRRPVYLLSQLISLGSCIWRARAQTYGSFMGACVLHGIGAGPAEAIQPAVIADVFFLHDRGFWNTVYWTTYMGSLTVGPIISGSMALHTGWRSFWWFNTALIGASFLMVLFLFPETMWDRTKATEISGTSKSSQEQSLEKIEDSQKEDLTSPDVIAPDPFPKTTEEHDIWLGKGRPSKQQWSFSQPCPDLFHTLFIAFWTPWKLFVFPIVEFAAFVVSWSASMFLVVNLTQSQNFAAPPYNYNTEEIGLFNLAILIGAFIGLATAGPLSDYVSARATKKKGGIREPEMRLPAMIPYVLLMILGNFVVAYGYEQKWPWQAIVVVGYGSTGIQMAALPAIANTYAVDSYKPVAGSLMVAITVNKNLWGYGLSKFITPWVTDSGFVDPILTNMALITLWCTFGGLFYWKGKTIRRWSRNSSVHRL</sequence>
<dbReference type="EMBL" id="JAXOVC010000004">
    <property type="protein sequence ID" value="KAK4502194.1"/>
    <property type="molecule type" value="Genomic_DNA"/>
</dbReference>
<keyword evidence="3 6" id="KW-1133">Transmembrane helix</keyword>
<feature type="transmembrane region" description="Helical" evidence="6">
    <location>
        <begin position="99"/>
        <end position="120"/>
    </location>
</feature>
<keyword evidence="9" id="KW-1185">Reference proteome</keyword>
<dbReference type="Gene3D" id="1.20.1250.20">
    <property type="entry name" value="MFS general substrate transporter like domains"/>
    <property type="match status" value="1"/>
</dbReference>
<evidence type="ECO:0000256" key="2">
    <source>
        <dbReference type="ARBA" id="ARBA00022692"/>
    </source>
</evidence>
<dbReference type="SUPFAM" id="SSF103473">
    <property type="entry name" value="MFS general substrate transporter"/>
    <property type="match status" value="1"/>
</dbReference>